<keyword evidence="2" id="KW-0229">DNA integration</keyword>
<dbReference type="Gene3D" id="1.10.443.10">
    <property type="entry name" value="Intergrase catalytic core"/>
    <property type="match status" value="1"/>
</dbReference>
<reference evidence="8 9" key="2">
    <citation type="journal article" date="2010" name="Stand. Genomic Sci.">
        <title>Complete genome sequence of Syntrophothermus lipocalidus type strain (TGB-C1).</title>
        <authorList>
            <person name="Djao O.D."/>
            <person name="Zhang X."/>
            <person name="Lucas S."/>
            <person name="Lapidus A."/>
            <person name="Del Rio T.G."/>
            <person name="Nolan M."/>
            <person name="Tice H."/>
            <person name="Cheng J.F."/>
            <person name="Han C."/>
            <person name="Tapia R."/>
            <person name="Goodwin L."/>
            <person name="Pitluck S."/>
            <person name="Liolios K."/>
            <person name="Ivanova N."/>
            <person name="Mavromatis K."/>
            <person name="Mikhailova N."/>
            <person name="Ovchinnikova G."/>
            <person name="Pati A."/>
            <person name="Brambilla E."/>
            <person name="Chen A."/>
            <person name="Palaniappan K."/>
            <person name="Land M."/>
            <person name="Hauser L."/>
            <person name="Chang Y.J."/>
            <person name="Jeffries C.D."/>
            <person name="Rohde M."/>
            <person name="Sikorski J."/>
            <person name="Spring S."/>
            <person name="Goker M."/>
            <person name="Detter J.C."/>
            <person name="Woyke T."/>
            <person name="Bristow J."/>
            <person name="Eisen J.A."/>
            <person name="Markowitz V."/>
            <person name="Hugenholtz P."/>
            <person name="Kyrpides N.C."/>
            <person name="Klenk H.P."/>
        </authorList>
    </citation>
    <scope>NUCLEOTIDE SEQUENCE [LARGE SCALE GENOMIC DNA]</scope>
    <source>
        <strain evidence="9">DSM 12680 / TGB-C1</strain>
    </source>
</reference>
<keyword evidence="9" id="KW-1185">Reference proteome</keyword>
<dbReference type="InterPro" id="IPR011010">
    <property type="entry name" value="DNA_brk_join_enz"/>
</dbReference>
<evidence type="ECO:0000313" key="9">
    <source>
        <dbReference type="Proteomes" id="UP000000378"/>
    </source>
</evidence>
<dbReference type="CDD" id="cd01189">
    <property type="entry name" value="INT_ICEBs1_C_like"/>
    <property type="match status" value="1"/>
</dbReference>
<dbReference type="HOGENOM" id="CLU_027562_17_1_9"/>
<dbReference type="Gene3D" id="1.10.150.130">
    <property type="match status" value="1"/>
</dbReference>
<proteinExistence type="inferred from homology"/>
<feature type="domain" description="Core-binding (CB)" evidence="7">
    <location>
        <begin position="60"/>
        <end position="140"/>
    </location>
</feature>
<dbReference type="OrthoDB" id="9769726at2"/>
<evidence type="ECO:0000256" key="2">
    <source>
        <dbReference type="ARBA" id="ARBA00022908"/>
    </source>
</evidence>
<dbReference type="Proteomes" id="UP000000378">
    <property type="component" value="Chromosome"/>
</dbReference>
<dbReference type="GO" id="GO:0015074">
    <property type="term" value="P:DNA integration"/>
    <property type="evidence" value="ECO:0007669"/>
    <property type="project" value="UniProtKB-KW"/>
</dbReference>
<organism evidence="8 9">
    <name type="scientific">Syntrophothermus lipocalidus (strain DSM 12680 / TGB-C1)</name>
    <dbReference type="NCBI Taxonomy" id="643648"/>
    <lineage>
        <taxon>Bacteria</taxon>
        <taxon>Bacillati</taxon>
        <taxon>Bacillota</taxon>
        <taxon>Clostridia</taxon>
        <taxon>Eubacteriales</taxon>
        <taxon>Syntrophomonadaceae</taxon>
        <taxon>Syntrophothermus</taxon>
    </lineage>
</organism>
<gene>
    <name evidence="8" type="ordered locus">Slip_2006</name>
</gene>
<protein>
    <submittedName>
        <fullName evidence="8">Integrase family protein</fullName>
    </submittedName>
</protein>
<dbReference type="eggNOG" id="COG0582">
    <property type="taxonomic scope" value="Bacteria"/>
</dbReference>
<evidence type="ECO:0000256" key="3">
    <source>
        <dbReference type="ARBA" id="ARBA00023125"/>
    </source>
</evidence>
<dbReference type="SUPFAM" id="SSF56349">
    <property type="entry name" value="DNA breaking-rejoining enzymes"/>
    <property type="match status" value="1"/>
</dbReference>
<dbReference type="Pfam" id="PF00589">
    <property type="entry name" value="Phage_integrase"/>
    <property type="match status" value="1"/>
</dbReference>
<dbReference type="EMBL" id="CP002048">
    <property type="protein sequence ID" value="ADI02754.1"/>
    <property type="molecule type" value="Genomic_DNA"/>
</dbReference>
<dbReference type="PANTHER" id="PTHR30629:SF2">
    <property type="entry name" value="PROPHAGE INTEGRASE INTS-RELATED"/>
    <property type="match status" value="1"/>
</dbReference>
<keyword evidence="4" id="KW-0233">DNA recombination</keyword>
<dbReference type="InterPro" id="IPR002104">
    <property type="entry name" value="Integrase_catalytic"/>
</dbReference>
<evidence type="ECO:0000313" key="8">
    <source>
        <dbReference type="EMBL" id="ADI02754.1"/>
    </source>
</evidence>
<dbReference type="STRING" id="643648.Slip_2006"/>
<dbReference type="RefSeq" id="WP_013176156.1">
    <property type="nucleotide sequence ID" value="NC_014220.1"/>
</dbReference>
<comment type="similarity">
    <text evidence="1">Belongs to the 'phage' integrase family.</text>
</comment>
<dbReference type="PROSITE" id="PS51900">
    <property type="entry name" value="CB"/>
    <property type="match status" value="1"/>
</dbReference>
<accession>D7CPX6</accession>
<dbReference type="InterPro" id="IPR050808">
    <property type="entry name" value="Phage_Integrase"/>
</dbReference>
<evidence type="ECO:0000259" key="6">
    <source>
        <dbReference type="PROSITE" id="PS51898"/>
    </source>
</evidence>
<dbReference type="PROSITE" id="PS51898">
    <property type="entry name" value="TYR_RECOMBINASE"/>
    <property type="match status" value="1"/>
</dbReference>
<keyword evidence="3 5" id="KW-0238">DNA-binding</keyword>
<evidence type="ECO:0000256" key="4">
    <source>
        <dbReference type="ARBA" id="ARBA00023172"/>
    </source>
</evidence>
<evidence type="ECO:0000256" key="1">
    <source>
        <dbReference type="ARBA" id="ARBA00008857"/>
    </source>
</evidence>
<dbReference type="GO" id="GO:0006310">
    <property type="term" value="P:DNA recombination"/>
    <property type="evidence" value="ECO:0007669"/>
    <property type="project" value="UniProtKB-KW"/>
</dbReference>
<dbReference type="InterPro" id="IPR010998">
    <property type="entry name" value="Integrase_recombinase_N"/>
</dbReference>
<dbReference type="InterPro" id="IPR013762">
    <property type="entry name" value="Integrase-like_cat_sf"/>
</dbReference>
<sequence length="352" mass="40181">MLEKRGKGWLVRIYLGRGEDGKKKYFTQMIYAPTEYMARQMEADIRRKLVKPAGYRVAVHSLGEWFDVWLSEIKDTVSYRTWKEYESHVRKLKPLVGDLLLYSVQAEALSKRLAGQFTHLRPKTRKNLYATLKTAVREAVERKLAPSDALVGFKLPRVPHEIRRTLGRDELKRLIEAAKEYRHGLIIRLLCVTGARLGEILGLTWDCVDVERRTITIEKSVDTKHRVLKGDVKTPQARRTVELDDETTALLKAVMPSGKVVPIHWQKEKSLVFQADDGRPVKYEAVRKTLRKALEKAGLPIIRIHDIRHSVVTLLLSEGVPPILVANLVGHNVGTTVNCYAQQVRHGKGLHL</sequence>
<dbReference type="PANTHER" id="PTHR30629">
    <property type="entry name" value="PROPHAGE INTEGRASE"/>
    <property type="match status" value="1"/>
</dbReference>
<name>D7CPX6_SYNLT</name>
<evidence type="ECO:0000259" key="7">
    <source>
        <dbReference type="PROSITE" id="PS51900"/>
    </source>
</evidence>
<dbReference type="KEGG" id="slp:Slip_2006"/>
<dbReference type="AlphaFoldDB" id="D7CPX6"/>
<reference evidence="9" key="1">
    <citation type="journal article" date="2010" name="Stand. Genomic Sci.">
        <title>Complete genome sequence of Syntrophothermus lipocalidus type strain (TGB-C1T).</title>
        <authorList>
            <consortium name="US DOE Joint Genome Institute (JGI-PGF)"/>
            <person name="Djao O."/>
            <person name="Zhang X."/>
            <person name="Lucas S."/>
            <person name="Lapidus A."/>
            <person name="Glavina Del Rio T."/>
            <person name="Nolan M."/>
            <person name="Tice H."/>
            <person name="Cheng J."/>
            <person name="Han C."/>
            <person name="Tapia R."/>
            <person name="Goodwin L."/>
            <person name="Pitluck S."/>
            <person name="Liolios K."/>
            <person name="Ivanova N."/>
            <person name="Mavromatis K."/>
            <person name="Mikhailova N."/>
            <person name="Ovchinnikova G."/>
            <person name="Pati A."/>
            <person name="Brambilla E."/>
            <person name="Chen A."/>
            <person name="Palaniappan K."/>
            <person name="Land M."/>
            <person name="Hauser L."/>
            <person name="Chang Y."/>
            <person name="Jeffries C."/>
            <person name="Rohde M."/>
            <person name="Sikorski J."/>
            <person name="Spring S."/>
            <person name="Goker M."/>
            <person name="Detter J."/>
            <person name="Woyke T."/>
            <person name="Bristow J."/>
            <person name="Eisen J."/>
            <person name="Markowitz V."/>
            <person name="Hugenholtz P."/>
            <person name="Kyrpides N."/>
            <person name="Klenk H."/>
        </authorList>
    </citation>
    <scope>NUCLEOTIDE SEQUENCE [LARGE SCALE GENOMIC DNA]</scope>
    <source>
        <strain evidence="9">DSM 12680 / TGB-C1</strain>
    </source>
</reference>
<evidence type="ECO:0000256" key="5">
    <source>
        <dbReference type="PROSITE-ProRule" id="PRU01248"/>
    </source>
</evidence>
<dbReference type="InterPro" id="IPR044068">
    <property type="entry name" value="CB"/>
</dbReference>
<dbReference type="GO" id="GO:0003677">
    <property type="term" value="F:DNA binding"/>
    <property type="evidence" value="ECO:0007669"/>
    <property type="project" value="UniProtKB-UniRule"/>
</dbReference>
<feature type="domain" description="Tyr recombinase" evidence="6">
    <location>
        <begin position="161"/>
        <end position="352"/>
    </location>
</feature>